<dbReference type="InterPro" id="IPR052939">
    <property type="entry name" value="23S_rRNA_MeTrnsfrase_RlmA"/>
</dbReference>
<evidence type="ECO:0000313" key="5">
    <source>
        <dbReference type="Proteomes" id="UP000183039"/>
    </source>
</evidence>
<dbReference type="InterPro" id="IPR029063">
    <property type="entry name" value="SAM-dependent_MTases_sf"/>
</dbReference>
<keyword evidence="2" id="KW-0489">Methyltransferase</keyword>
<reference evidence="2 4" key="2">
    <citation type="submission" date="2015-12" db="EMBL/GenBank/DDBJ databases">
        <authorList>
            <person name="Lauer A."/>
            <person name="Humrighouse B."/>
            <person name="Loparev V."/>
            <person name="Shewmaker P.L."/>
            <person name="Whitney A.M."/>
            <person name="McLaughlin R.W."/>
        </authorList>
    </citation>
    <scope>NUCLEOTIDE SEQUENCE [LARGE SCALE GENOMIC DNA]</scope>
    <source>
        <strain evidence="2 4">LMG 23085</strain>
    </source>
</reference>
<dbReference type="InterPro" id="IPR013216">
    <property type="entry name" value="Methyltransf_11"/>
</dbReference>
<organism evidence="3 5">
    <name type="scientific">Enterococcus silesiacus</name>
    <dbReference type="NCBI Taxonomy" id="332949"/>
    <lineage>
        <taxon>Bacteria</taxon>
        <taxon>Bacillati</taxon>
        <taxon>Bacillota</taxon>
        <taxon>Bacilli</taxon>
        <taxon>Lactobacillales</taxon>
        <taxon>Enterococcaceae</taxon>
        <taxon>Enterococcus</taxon>
    </lineage>
</organism>
<dbReference type="EMBL" id="JXLC01000021">
    <property type="protein sequence ID" value="OJG89960.1"/>
    <property type="molecule type" value="Genomic_DNA"/>
</dbReference>
<evidence type="ECO:0000313" key="3">
    <source>
        <dbReference type="EMBL" id="OJG89960.1"/>
    </source>
</evidence>
<dbReference type="EMBL" id="CP013614">
    <property type="protein sequence ID" value="ALS00962.1"/>
    <property type="molecule type" value="Genomic_DNA"/>
</dbReference>
<feature type="domain" description="Methyltransferase type 11" evidence="1">
    <location>
        <begin position="54"/>
        <end position="140"/>
    </location>
</feature>
<protein>
    <submittedName>
        <fullName evidence="2">Methyltransferase</fullName>
    </submittedName>
</protein>
<dbReference type="GO" id="GO:0032259">
    <property type="term" value="P:methylation"/>
    <property type="evidence" value="ECO:0007669"/>
    <property type="project" value="UniProtKB-KW"/>
</dbReference>
<dbReference type="GO" id="GO:0008757">
    <property type="term" value="F:S-adenosylmethionine-dependent methyltransferase activity"/>
    <property type="evidence" value="ECO:0007669"/>
    <property type="project" value="InterPro"/>
</dbReference>
<dbReference type="SUPFAM" id="SSF53335">
    <property type="entry name" value="S-adenosyl-L-methionine-dependent methyltransferases"/>
    <property type="match status" value="1"/>
</dbReference>
<sequence>MKKKELKKSWQMIEQIECQGWDFSYMDNRWRQENLPWSYSKLVRDYLSKEMSLLDMGTGGGELLLTFGHPYTKTAVTEGWAPNYLLLKQTLQSLGVTVAFVDESDRLSFQDDSFDLVLNSHESYDPSEVCRVLKPGGVFITQQVGDRNGRVLAEKLLMTPLPEKAEWSLKAAKKNLLKEKFEILFAEEYFPYQDFYDMEGLIYYMRRIPWEYPDFCVETHFEQLLMLQNELLAKGVVHNQQHRFVLVGKLSK</sequence>
<keyword evidence="2" id="KW-0808">Transferase</keyword>
<dbReference type="AlphaFoldDB" id="A0A0S3K9P1"/>
<dbReference type="PANTHER" id="PTHR43460:SF1">
    <property type="entry name" value="METHYLTRANSFERASE TYPE 11 DOMAIN-CONTAINING PROTEIN"/>
    <property type="match status" value="1"/>
</dbReference>
<dbReference type="PANTHER" id="PTHR43460">
    <property type="entry name" value="METHYLTRANSFERASE"/>
    <property type="match status" value="1"/>
</dbReference>
<evidence type="ECO:0000313" key="4">
    <source>
        <dbReference type="Proteomes" id="UP000065511"/>
    </source>
</evidence>
<reference evidence="3 5" key="1">
    <citation type="submission" date="2014-12" db="EMBL/GenBank/DDBJ databases">
        <title>Draft genome sequences of 29 type strains of Enterococci.</title>
        <authorList>
            <person name="Zhong Z."/>
            <person name="Sun Z."/>
            <person name="Liu W."/>
            <person name="Zhang W."/>
            <person name="Zhang H."/>
        </authorList>
    </citation>
    <scope>NUCLEOTIDE SEQUENCE [LARGE SCALE GENOMIC DNA]</scope>
    <source>
        <strain evidence="3 5">DSM 22801</strain>
    </source>
</reference>
<dbReference type="Gene3D" id="3.40.50.150">
    <property type="entry name" value="Vaccinia Virus protein VP39"/>
    <property type="match status" value="1"/>
</dbReference>
<proteinExistence type="predicted"/>
<keyword evidence="4" id="KW-1185">Reference proteome</keyword>
<evidence type="ECO:0000259" key="1">
    <source>
        <dbReference type="Pfam" id="PF08241"/>
    </source>
</evidence>
<dbReference type="Proteomes" id="UP000183039">
    <property type="component" value="Unassembled WGS sequence"/>
</dbReference>
<dbReference type="Pfam" id="PF08241">
    <property type="entry name" value="Methyltransf_11"/>
    <property type="match status" value="1"/>
</dbReference>
<name>A0A0S3K9P1_9ENTE</name>
<dbReference type="Proteomes" id="UP000065511">
    <property type="component" value="Chromosome"/>
</dbReference>
<accession>A0A0S3K9P1</accession>
<dbReference type="RefSeq" id="WP_071878541.1">
    <property type="nucleotide sequence ID" value="NZ_JXLC01000021.1"/>
</dbReference>
<gene>
    <name evidence="2" type="ORF">ATZ33_06135</name>
    <name evidence="3" type="ORF">RV15_GL001526</name>
</gene>
<dbReference type="OrthoDB" id="9795864at2"/>
<evidence type="ECO:0000313" key="2">
    <source>
        <dbReference type="EMBL" id="ALS00962.1"/>
    </source>
</evidence>
<dbReference type="KEGG" id="ess:ATZ33_06135"/>